<dbReference type="AlphaFoldDB" id="C5EYQ0"/>
<proteinExistence type="predicted"/>
<sequence length="41" mass="4678">MPISCLAMINRDLQNAKVITIAFGLWEDLFGVSCFWQKFGL</sequence>
<reference evidence="2" key="1">
    <citation type="journal article" date="2014" name="Genome Announc.">
        <title>Draft genome sequences of six enterohepatic helicobacter species isolated from humans and one from rhesus macaques.</title>
        <authorList>
            <person name="Shen Z."/>
            <person name="Sheh A."/>
            <person name="Young S.K."/>
            <person name="Abouelliel A."/>
            <person name="Ward D.V."/>
            <person name="Earl A.M."/>
            <person name="Fox J.G."/>
        </authorList>
    </citation>
    <scope>NUCLEOTIDE SEQUENCE [LARGE SCALE GENOMIC DNA]</scope>
    <source>
        <strain evidence="2">MIT 98-5489</strain>
    </source>
</reference>
<accession>C5EYQ0</accession>
<gene>
    <name evidence="1" type="ORF">HPMG_00855</name>
</gene>
<dbReference type="HOGENOM" id="CLU_3271048_0_0_7"/>
<keyword evidence="2" id="KW-1185">Reference proteome</keyword>
<organism evidence="1 2">
    <name type="scientific">Helicobacter pullorum MIT 98-5489</name>
    <dbReference type="NCBI Taxonomy" id="537972"/>
    <lineage>
        <taxon>Bacteria</taxon>
        <taxon>Pseudomonadati</taxon>
        <taxon>Campylobacterota</taxon>
        <taxon>Epsilonproteobacteria</taxon>
        <taxon>Campylobacterales</taxon>
        <taxon>Helicobacteraceae</taxon>
        <taxon>Helicobacter</taxon>
    </lineage>
</organism>
<evidence type="ECO:0000313" key="1">
    <source>
        <dbReference type="EMBL" id="EEQ63398.1"/>
    </source>
</evidence>
<dbReference type="Proteomes" id="UP000003953">
    <property type="component" value="Unassembled WGS sequence"/>
</dbReference>
<dbReference type="EMBL" id="DS990442">
    <property type="protein sequence ID" value="EEQ63398.1"/>
    <property type="molecule type" value="Genomic_DNA"/>
</dbReference>
<evidence type="ECO:0000313" key="2">
    <source>
        <dbReference type="Proteomes" id="UP000003953"/>
    </source>
</evidence>
<name>C5EYQ0_9HELI</name>
<protein>
    <submittedName>
        <fullName evidence="1">Uncharacterized protein</fullName>
    </submittedName>
</protein>